<dbReference type="SUPFAM" id="SSF88946">
    <property type="entry name" value="Sigma2 domain of RNA polymerase sigma factors"/>
    <property type="match status" value="1"/>
</dbReference>
<organism evidence="7 8">
    <name type="scientific">Butyricimonas hominis</name>
    <dbReference type="NCBI Taxonomy" id="2763032"/>
    <lineage>
        <taxon>Bacteria</taxon>
        <taxon>Pseudomonadati</taxon>
        <taxon>Bacteroidota</taxon>
        <taxon>Bacteroidia</taxon>
        <taxon>Bacteroidales</taxon>
        <taxon>Odoribacteraceae</taxon>
        <taxon>Butyricimonas</taxon>
    </lineage>
</organism>
<dbReference type="PANTHER" id="PTHR43133:SF46">
    <property type="entry name" value="RNA POLYMERASE SIGMA-70 FACTOR ECF SUBFAMILY"/>
    <property type="match status" value="1"/>
</dbReference>
<dbReference type="RefSeq" id="WP_186977894.1">
    <property type="nucleotide sequence ID" value="NZ_JACOOH010000008.1"/>
</dbReference>
<dbReference type="InterPro" id="IPR039425">
    <property type="entry name" value="RNA_pol_sigma-70-like"/>
</dbReference>
<evidence type="ECO:0000313" key="7">
    <source>
        <dbReference type="EMBL" id="MBC5622965.1"/>
    </source>
</evidence>
<dbReference type="EMBL" id="JACOOH010000008">
    <property type="protein sequence ID" value="MBC5622965.1"/>
    <property type="molecule type" value="Genomic_DNA"/>
</dbReference>
<dbReference type="InterPro" id="IPR013325">
    <property type="entry name" value="RNA_pol_sigma_r2"/>
</dbReference>
<keyword evidence="2" id="KW-0805">Transcription regulation</keyword>
<comment type="similarity">
    <text evidence="1">Belongs to the sigma-70 factor family. ECF subfamily.</text>
</comment>
<proteinExistence type="inferred from homology"/>
<keyword evidence="8" id="KW-1185">Reference proteome</keyword>
<reference evidence="7 8" key="1">
    <citation type="submission" date="2020-08" db="EMBL/GenBank/DDBJ databases">
        <title>Genome public.</title>
        <authorList>
            <person name="Liu C."/>
            <person name="Sun Q."/>
        </authorList>
    </citation>
    <scope>NUCLEOTIDE SEQUENCE [LARGE SCALE GENOMIC DNA]</scope>
    <source>
        <strain evidence="7 8">NSJ-56</strain>
    </source>
</reference>
<evidence type="ECO:0000259" key="6">
    <source>
        <dbReference type="Pfam" id="PF08281"/>
    </source>
</evidence>
<accession>A0ABR7D6M5</accession>
<dbReference type="InterPro" id="IPR014327">
    <property type="entry name" value="RNA_pol_sigma70_bacteroid"/>
</dbReference>
<evidence type="ECO:0000313" key="8">
    <source>
        <dbReference type="Proteomes" id="UP000646484"/>
    </source>
</evidence>
<gene>
    <name evidence="7" type="ORF">H8S64_17875</name>
</gene>
<keyword evidence="3" id="KW-0731">Sigma factor</keyword>
<dbReference type="Gene3D" id="1.10.1740.10">
    <property type="match status" value="1"/>
</dbReference>
<evidence type="ECO:0000256" key="3">
    <source>
        <dbReference type="ARBA" id="ARBA00023082"/>
    </source>
</evidence>
<dbReference type="Pfam" id="PF04542">
    <property type="entry name" value="Sigma70_r2"/>
    <property type="match status" value="1"/>
</dbReference>
<dbReference type="Pfam" id="PF08281">
    <property type="entry name" value="Sigma70_r4_2"/>
    <property type="match status" value="1"/>
</dbReference>
<dbReference type="InterPro" id="IPR013324">
    <property type="entry name" value="RNA_pol_sigma_r3/r4-like"/>
</dbReference>
<dbReference type="Proteomes" id="UP000646484">
    <property type="component" value="Unassembled WGS sequence"/>
</dbReference>
<sequence>MDMDEMRSDEIFEAIKRREHSVFKHLFETYFKKMTLFAEYFLLDRDEAEDIAQEIFVDLWNNAPMLSGISNLKSYLFVQVRNRCFNRLKHLHVEDNYKQWLAEAQAYAEIPEVEVDPELLQRVYEVIEELPEQARLVFKRCVLEGKKYKDVAEEMGVSVNTINTQMTRSYKYIRKRMGVSFLVILAII</sequence>
<keyword evidence="4" id="KW-0804">Transcription</keyword>
<evidence type="ECO:0000256" key="2">
    <source>
        <dbReference type="ARBA" id="ARBA00023015"/>
    </source>
</evidence>
<dbReference type="InterPro" id="IPR013249">
    <property type="entry name" value="RNA_pol_sigma70_r4_t2"/>
</dbReference>
<dbReference type="NCBIfam" id="TIGR02937">
    <property type="entry name" value="sigma70-ECF"/>
    <property type="match status" value="1"/>
</dbReference>
<dbReference type="Gene3D" id="1.10.10.10">
    <property type="entry name" value="Winged helix-like DNA-binding domain superfamily/Winged helix DNA-binding domain"/>
    <property type="match status" value="1"/>
</dbReference>
<dbReference type="InterPro" id="IPR036388">
    <property type="entry name" value="WH-like_DNA-bd_sf"/>
</dbReference>
<evidence type="ECO:0000256" key="4">
    <source>
        <dbReference type="ARBA" id="ARBA00023163"/>
    </source>
</evidence>
<feature type="domain" description="RNA polymerase sigma factor 70 region 4 type 2" evidence="6">
    <location>
        <begin position="121"/>
        <end position="171"/>
    </location>
</feature>
<dbReference type="PANTHER" id="PTHR43133">
    <property type="entry name" value="RNA POLYMERASE ECF-TYPE SIGMA FACTO"/>
    <property type="match status" value="1"/>
</dbReference>
<dbReference type="SUPFAM" id="SSF88659">
    <property type="entry name" value="Sigma3 and sigma4 domains of RNA polymerase sigma factors"/>
    <property type="match status" value="1"/>
</dbReference>
<dbReference type="InterPro" id="IPR007627">
    <property type="entry name" value="RNA_pol_sigma70_r2"/>
</dbReference>
<feature type="domain" description="RNA polymerase sigma-70 region 2" evidence="5">
    <location>
        <begin position="26"/>
        <end position="89"/>
    </location>
</feature>
<name>A0ABR7D6M5_9BACT</name>
<dbReference type="NCBIfam" id="TIGR02985">
    <property type="entry name" value="Sig70_bacteroi1"/>
    <property type="match status" value="1"/>
</dbReference>
<comment type="caution">
    <text evidence="7">The sequence shown here is derived from an EMBL/GenBank/DDBJ whole genome shotgun (WGS) entry which is preliminary data.</text>
</comment>
<evidence type="ECO:0000256" key="1">
    <source>
        <dbReference type="ARBA" id="ARBA00010641"/>
    </source>
</evidence>
<dbReference type="InterPro" id="IPR014284">
    <property type="entry name" value="RNA_pol_sigma-70_dom"/>
</dbReference>
<evidence type="ECO:0000259" key="5">
    <source>
        <dbReference type="Pfam" id="PF04542"/>
    </source>
</evidence>
<protein>
    <submittedName>
        <fullName evidence="7">RNA polymerase sigma-70 factor</fullName>
    </submittedName>
</protein>